<dbReference type="OrthoDB" id="9784880at2"/>
<evidence type="ECO:0000313" key="2">
    <source>
        <dbReference type="Proteomes" id="UP000293342"/>
    </source>
</evidence>
<reference evidence="1 2" key="1">
    <citation type="submission" date="2019-02" db="EMBL/GenBank/DDBJ databases">
        <title>Kribbella capetownensis sp. nov. and Kribbella speibonae sp. nov., isolated from soil.</title>
        <authorList>
            <person name="Curtis S.M."/>
            <person name="Norton I."/>
            <person name="Everest G.J."/>
            <person name="Meyers P.R."/>
        </authorList>
    </citation>
    <scope>NUCLEOTIDE SEQUENCE [LARGE SCALE GENOMIC DNA]</scope>
    <source>
        <strain evidence="1 2">YM53</strain>
    </source>
</reference>
<organism evidence="1 2">
    <name type="scientific">Kribbella capetownensis</name>
    <dbReference type="NCBI Taxonomy" id="1572659"/>
    <lineage>
        <taxon>Bacteria</taxon>
        <taxon>Bacillati</taxon>
        <taxon>Actinomycetota</taxon>
        <taxon>Actinomycetes</taxon>
        <taxon>Propionibacteriales</taxon>
        <taxon>Kribbellaceae</taxon>
        <taxon>Kribbella</taxon>
    </lineage>
</organism>
<keyword evidence="2" id="KW-1185">Reference proteome</keyword>
<accession>A0A4R0JYH3</accession>
<name>A0A4R0JYH3_9ACTN</name>
<dbReference type="EMBL" id="SJKD01000005">
    <property type="protein sequence ID" value="TCC47435.1"/>
    <property type="molecule type" value="Genomic_DNA"/>
</dbReference>
<dbReference type="RefSeq" id="WP_131515505.1">
    <property type="nucleotide sequence ID" value="NZ_SJKD01000005.1"/>
</dbReference>
<protein>
    <submittedName>
        <fullName evidence="1">Uncharacterized protein</fullName>
    </submittedName>
</protein>
<sequence length="74" mass="8112">MAKKTTAAPVDVGFVGLCISLGPRAGIFQFARRDDTAINFYLGGRLGVRVKDSRRRQLLQAQRGSVAVHRRVEG</sequence>
<gene>
    <name evidence="1" type="ORF">E0H75_21865</name>
</gene>
<proteinExistence type="predicted"/>
<evidence type="ECO:0000313" key="1">
    <source>
        <dbReference type="EMBL" id="TCC47435.1"/>
    </source>
</evidence>
<comment type="caution">
    <text evidence="1">The sequence shown here is derived from an EMBL/GenBank/DDBJ whole genome shotgun (WGS) entry which is preliminary data.</text>
</comment>
<dbReference type="Proteomes" id="UP000293342">
    <property type="component" value="Unassembled WGS sequence"/>
</dbReference>
<dbReference type="AlphaFoldDB" id="A0A4R0JYH3"/>